<dbReference type="KEGG" id="caby:Cabys_3167"/>
<proteinExistence type="predicted"/>
<accession>A0A1J1CB24</accession>
<evidence type="ECO:0000259" key="1">
    <source>
        <dbReference type="Pfam" id="PF04480"/>
    </source>
</evidence>
<evidence type="ECO:0000313" key="2">
    <source>
        <dbReference type="EMBL" id="APF19915.1"/>
    </source>
</evidence>
<dbReference type="Proteomes" id="UP000183868">
    <property type="component" value="Chromosome"/>
</dbReference>
<gene>
    <name evidence="2" type="ORF">Cabys_3167</name>
</gene>
<dbReference type="GO" id="GO:0004812">
    <property type="term" value="F:aminoacyl-tRNA ligase activity"/>
    <property type="evidence" value="ECO:0007669"/>
    <property type="project" value="UniProtKB-KW"/>
</dbReference>
<dbReference type="PANTHER" id="PTHR38590:SF1">
    <property type="entry name" value="BLL0828 PROTEIN"/>
    <property type="match status" value="1"/>
</dbReference>
<dbReference type="PANTHER" id="PTHR38590">
    <property type="entry name" value="BLL0828 PROTEIN"/>
    <property type="match status" value="1"/>
</dbReference>
<evidence type="ECO:0000313" key="3">
    <source>
        <dbReference type="Proteomes" id="UP000183868"/>
    </source>
</evidence>
<dbReference type="Pfam" id="PF04480">
    <property type="entry name" value="DUF559"/>
    <property type="match status" value="1"/>
</dbReference>
<dbReference type="InterPro" id="IPR007569">
    <property type="entry name" value="DUF559"/>
</dbReference>
<keyword evidence="2" id="KW-0030">Aminoacyl-tRNA synthetase</keyword>
<organism evidence="2 3">
    <name type="scientific">Caldithrix abyssi DSM 13497</name>
    <dbReference type="NCBI Taxonomy" id="880073"/>
    <lineage>
        <taxon>Bacteria</taxon>
        <taxon>Pseudomonadati</taxon>
        <taxon>Calditrichota</taxon>
        <taxon>Calditrichia</taxon>
        <taxon>Calditrichales</taxon>
        <taxon>Calditrichaceae</taxon>
        <taxon>Caldithrix</taxon>
    </lineage>
</organism>
<name>A0A1J1CB24_CALAY</name>
<dbReference type="EMBL" id="CP018099">
    <property type="protein sequence ID" value="APF19915.1"/>
    <property type="molecule type" value="Genomic_DNA"/>
</dbReference>
<dbReference type="Gene3D" id="3.40.960.10">
    <property type="entry name" value="VSR Endonuclease"/>
    <property type="match status" value="1"/>
</dbReference>
<keyword evidence="2" id="KW-0436">Ligase</keyword>
<dbReference type="InterPro" id="IPR047216">
    <property type="entry name" value="Endonuclease_DUF559_bact"/>
</dbReference>
<reference evidence="2 3" key="1">
    <citation type="submission" date="2016-11" db="EMBL/GenBank/DDBJ databases">
        <title>Genomic analysis of Caldithrix abyssi and proposal of a novel bacterial phylum Caldithrichaeota.</title>
        <authorList>
            <person name="Kublanov I."/>
            <person name="Sigalova O."/>
            <person name="Gavrilov S."/>
            <person name="Lebedinsky A."/>
            <person name="Ivanova N."/>
            <person name="Daum C."/>
            <person name="Reddy T."/>
            <person name="Klenk H.P."/>
            <person name="Goker M."/>
            <person name="Reva O."/>
            <person name="Miroshnichenko M."/>
            <person name="Kyprides N."/>
            <person name="Woyke T."/>
            <person name="Gelfand M."/>
        </authorList>
    </citation>
    <scope>NUCLEOTIDE SEQUENCE [LARGE SCALE GENOMIC DNA]</scope>
    <source>
        <strain evidence="2 3">LF13</strain>
    </source>
</reference>
<dbReference type="AlphaFoldDB" id="A0A1J1CB24"/>
<feature type="domain" description="DUF559" evidence="1">
    <location>
        <begin position="1"/>
        <end position="54"/>
    </location>
</feature>
<dbReference type="RefSeq" id="WP_217183991.1">
    <property type="nucleotide sequence ID" value="NZ_CM001402.1"/>
</dbReference>
<sequence length="55" mass="6558">MVIEIDGGVHLRQKEYDQIRTEIMELKGLKVLRFKNEEVEENLGLVIKKIKEYLK</sequence>
<protein>
    <submittedName>
        <fullName evidence="2">Histidinol dehydrogenase/leucyl-tRNA synthetase</fullName>
    </submittedName>
</protein>